<comment type="miscellaneous">
    <text evidence="8">In eukaryotes there are cytoplasmic, mitochondrial and chloroplastic isozymes.</text>
</comment>
<dbReference type="CDD" id="cd00609">
    <property type="entry name" value="AAT_like"/>
    <property type="match status" value="1"/>
</dbReference>
<dbReference type="AlphaFoldDB" id="A0A2U1IW88"/>
<dbReference type="Pfam" id="PF00155">
    <property type="entry name" value="Aminotran_1_2"/>
    <property type="match status" value="1"/>
</dbReference>
<dbReference type="GO" id="GO:0006520">
    <property type="term" value="P:amino acid metabolic process"/>
    <property type="evidence" value="ECO:0007669"/>
    <property type="project" value="InterPro"/>
</dbReference>
<dbReference type="GO" id="GO:0005739">
    <property type="term" value="C:mitochondrion"/>
    <property type="evidence" value="ECO:0007669"/>
    <property type="project" value="TreeGrafter"/>
</dbReference>
<evidence type="ECO:0000256" key="1">
    <source>
        <dbReference type="ARBA" id="ARBA00001933"/>
    </source>
</evidence>
<name>A0A2U1IW88_SMIAN</name>
<evidence type="ECO:0000256" key="4">
    <source>
        <dbReference type="ARBA" id="ARBA00022576"/>
    </source>
</evidence>
<comment type="catalytic activity">
    <reaction evidence="7 8">
        <text>L-aspartate + 2-oxoglutarate = oxaloacetate + L-glutamate</text>
        <dbReference type="Rhea" id="RHEA:21824"/>
        <dbReference type="ChEBI" id="CHEBI:16452"/>
        <dbReference type="ChEBI" id="CHEBI:16810"/>
        <dbReference type="ChEBI" id="CHEBI:29985"/>
        <dbReference type="ChEBI" id="CHEBI:29991"/>
        <dbReference type="EC" id="2.6.1.1"/>
    </reaction>
</comment>
<dbReference type="PANTHER" id="PTHR11879">
    <property type="entry name" value="ASPARTATE AMINOTRANSFERASE"/>
    <property type="match status" value="1"/>
</dbReference>
<evidence type="ECO:0000313" key="12">
    <source>
        <dbReference type="Proteomes" id="UP000245591"/>
    </source>
</evidence>
<dbReference type="InterPro" id="IPR004838">
    <property type="entry name" value="NHTrfase_class1_PyrdxlP-BS"/>
</dbReference>
<dbReference type="PRINTS" id="PR00799">
    <property type="entry name" value="TRANSAMINASE"/>
</dbReference>
<feature type="domain" description="Aminotransferase class I/classII large" evidence="9">
    <location>
        <begin position="51"/>
        <end position="418"/>
    </location>
</feature>
<dbReference type="PANTHER" id="PTHR11879:SF22">
    <property type="entry name" value="ASPARTATE AMINOTRANSFERASE, MITOCHONDRIAL"/>
    <property type="match status" value="1"/>
</dbReference>
<evidence type="ECO:0000313" key="11">
    <source>
        <dbReference type="EMBL" id="PWA03014.1"/>
    </source>
</evidence>
<protein>
    <recommendedName>
        <fullName evidence="8">Aspartate aminotransferase</fullName>
        <ecNumber evidence="8">2.6.1.1</ecNumber>
    </recommendedName>
</protein>
<dbReference type="GO" id="GO:0030170">
    <property type="term" value="F:pyridoxal phosphate binding"/>
    <property type="evidence" value="ECO:0007669"/>
    <property type="project" value="InterPro"/>
</dbReference>
<sequence length="424" mass="47303">MLRSISRLTRNAQILKSSSLRNMSIWANVKMGPPDPILGVAEAYRNDPSEIKVNLSVGAFRDDNGKPFVLKSVRKAEKQIMDMAMDKEYIPISGLDSFNNASIRFAYGPESLPIKENRIAVAQSLSGTGALRVGAAFIERWLGKDTKIFVPKPTWGNHITVFRDAGLSVSDYKYLDSKTNTLDIAGVLEDFSKMPKGSVVLLHGCAHNPTGVDPSPEQWKQILEVCKQRELIPFFDLAYQGFASGNPEKDAYSLRLFTDAGMPVILAQSYAKNMGLYGERVGAISFVCKDEAEKQNVLSQMKILIRPLYSNPPSNGVRIASKILNDPELNSLWLDEVKYMADRIISMRTLLRSHLENDCGSKLDWSHITSQIGMFCFTGVSPDKVQRLRDEFHIYLTSNGRISIPGANSKNVKYIAESFHQVTK</sequence>
<comment type="subunit">
    <text evidence="3 8">Homodimer.</text>
</comment>
<comment type="cofactor">
    <cofactor evidence="1">
        <name>pyridoxal 5'-phosphate</name>
        <dbReference type="ChEBI" id="CHEBI:597326"/>
    </cofactor>
</comment>
<accession>A0A2U1IW88</accession>
<evidence type="ECO:0000259" key="9">
    <source>
        <dbReference type="Pfam" id="PF00155"/>
    </source>
</evidence>
<dbReference type="SUPFAM" id="SSF53383">
    <property type="entry name" value="PLP-dependent transferases"/>
    <property type="match status" value="1"/>
</dbReference>
<keyword evidence="5 8" id="KW-0808">Transferase</keyword>
<dbReference type="InterPro" id="IPR015422">
    <property type="entry name" value="PyrdxlP-dep_Trfase_small"/>
</dbReference>
<evidence type="ECO:0000256" key="7">
    <source>
        <dbReference type="ARBA" id="ARBA00049185"/>
    </source>
</evidence>
<dbReference type="NCBIfam" id="NF006719">
    <property type="entry name" value="PRK09257.1"/>
    <property type="match status" value="1"/>
</dbReference>
<dbReference type="EC" id="2.6.1.1" evidence="8"/>
<dbReference type="InterPro" id="IPR004839">
    <property type="entry name" value="Aminotransferase_I/II_large"/>
</dbReference>
<dbReference type="Gene3D" id="3.90.1150.10">
    <property type="entry name" value="Aspartate Aminotransferase, domain 1"/>
    <property type="match status" value="1"/>
</dbReference>
<evidence type="ECO:0000313" key="10">
    <source>
        <dbReference type="EMBL" id="PVZ97068.1"/>
    </source>
</evidence>
<evidence type="ECO:0000256" key="3">
    <source>
        <dbReference type="ARBA" id="ARBA00011738"/>
    </source>
</evidence>
<evidence type="ECO:0000256" key="8">
    <source>
        <dbReference type="RuleBase" id="RU000480"/>
    </source>
</evidence>
<dbReference type="InterPro" id="IPR015421">
    <property type="entry name" value="PyrdxlP-dep_Trfase_major"/>
</dbReference>
<evidence type="ECO:0000256" key="2">
    <source>
        <dbReference type="ARBA" id="ARBA00007441"/>
    </source>
</evidence>
<keyword evidence="4 8" id="KW-0032">Aminotransferase</keyword>
<keyword evidence="12" id="KW-1185">Reference proteome</keyword>
<dbReference type="Gene3D" id="3.40.640.10">
    <property type="entry name" value="Type I PLP-dependent aspartate aminotransferase-like (Major domain)"/>
    <property type="match status" value="1"/>
</dbReference>
<proteinExistence type="inferred from homology"/>
<comment type="caution">
    <text evidence="10">The sequence shown here is derived from an EMBL/GenBank/DDBJ whole genome shotgun (WGS) entry which is preliminary data.</text>
</comment>
<comment type="similarity">
    <text evidence="2">Belongs to the class-I pyridoxal-phosphate-dependent aminotransferase family.</text>
</comment>
<reference evidence="10 12" key="1">
    <citation type="journal article" date="2018" name="MBio">
        <title>Comparative Genomics Reveals the Core Gene Toolbox for the Fungus-Insect Symbiosis.</title>
        <authorList>
            <person name="Wang Y."/>
            <person name="Stata M."/>
            <person name="Wang W."/>
            <person name="Stajich J.E."/>
            <person name="White M.M."/>
            <person name="Moncalvo J.M."/>
        </authorList>
    </citation>
    <scope>NUCLEOTIDE SEQUENCE [LARGE SCALE GENOMIC DNA]</scope>
    <source>
        <strain evidence="10 12">AUS-126-30</strain>
    </source>
</reference>
<dbReference type="PROSITE" id="PS00105">
    <property type="entry name" value="AA_TRANSFER_CLASS_1"/>
    <property type="match status" value="1"/>
</dbReference>
<gene>
    <name evidence="11" type="ORF">BB558_000797</name>
    <name evidence="10" type="ORF">BB558_006995</name>
</gene>
<dbReference type="EMBL" id="MBFU01000037">
    <property type="protein sequence ID" value="PWA03014.1"/>
    <property type="molecule type" value="Genomic_DNA"/>
</dbReference>
<evidence type="ECO:0000256" key="6">
    <source>
        <dbReference type="ARBA" id="ARBA00022898"/>
    </source>
</evidence>
<evidence type="ECO:0000256" key="5">
    <source>
        <dbReference type="ARBA" id="ARBA00022679"/>
    </source>
</evidence>
<dbReference type="Proteomes" id="UP000245591">
    <property type="component" value="Unassembled WGS sequence"/>
</dbReference>
<dbReference type="InterPro" id="IPR000796">
    <property type="entry name" value="Asp_trans"/>
</dbReference>
<dbReference type="EMBL" id="MBFU01001000">
    <property type="protein sequence ID" value="PVZ97068.1"/>
    <property type="molecule type" value="Genomic_DNA"/>
</dbReference>
<dbReference type="FunFam" id="3.90.1150.10:FF:000001">
    <property type="entry name" value="Aspartate aminotransferase"/>
    <property type="match status" value="1"/>
</dbReference>
<dbReference type="FunFam" id="3.40.640.10:FF:000015">
    <property type="entry name" value="Aspartate aminotransferase"/>
    <property type="match status" value="1"/>
</dbReference>
<dbReference type="GO" id="GO:0004069">
    <property type="term" value="F:L-aspartate:2-oxoglutarate aminotransferase activity"/>
    <property type="evidence" value="ECO:0007669"/>
    <property type="project" value="UniProtKB-EC"/>
</dbReference>
<keyword evidence="6" id="KW-0663">Pyridoxal phosphate</keyword>
<dbReference type="InterPro" id="IPR015424">
    <property type="entry name" value="PyrdxlP-dep_Trfase"/>
</dbReference>
<organism evidence="10 12">
    <name type="scientific">Smittium angustum</name>
    <dbReference type="NCBI Taxonomy" id="133377"/>
    <lineage>
        <taxon>Eukaryota</taxon>
        <taxon>Fungi</taxon>
        <taxon>Fungi incertae sedis</taxon>
        <taxon>Zoopagomycota</taxon>
        <taxon>Kickxellomycotina</taxon>
        <taxon>Harpellomycetes</taxon>
        <taxon>Harpellales</taxon>
        <taxon>Legeriomycetaceae</taxon>
        <taxon>Smittium</taxon>
    </lineage>
</organism>